<keyword evidence="2 5" id="KW-0812">Transmembrane</keyword>
<evidence type="ECO:0000313" key="9">
    <source>
        <dbReference type="Proteomes" id="UP000285120"/>
    </source>
</evidence>
<keyword evidence="3 5" id="KW-1133">Transmembrane helix</keyword>
<feature type="region of interest" description="Disordered" evidence="6">
    <location>
        <begin position="142"/>
        <end position="161"/>
    </location>
</feature>
<evidence type="ECO:0000313" key="8">
    <source>
        <dbReference type="EMBL" id="RKD75360.1"/>
    </source>
</evidence>
<dbReference type="GO" id="GO:0005886">
    <property type="term" value="C:plasma membrane"/>
    <property type="evidence" value="ECO:0007669"/>
    <property type="project" value="UniProtKB-SubCell"/>
</dbReference>
<keyword evidence="5" id="KW-0975">Bacterial flagellum</keyword>
<comment type="caution">
    <text evidence="8">The sequence shown here is derived from an EMBL/GenBank/DDBJ whole genome shotgun (WGS) entry which is preliminary data.</text>
</comment>
<feature type="signal peptide" evidence="7">
    <location>
        <begin position="1"/>
        <end position="25"/>
    </location>
</feature>
<evidence type="ECO:0000256" key="3">
    <source>
        <dbReference type="ARBA" id="ARBA00022989"/>
    </source>
</evidence>
<comment type="similarity">
    <text evidence="5">Belongs to the FliO/MopB family.</text>
</comment>
<dbReference type="AlphaFoldDB" id="A0A419V5W1"/>
<dbReference type="GO" id="GO:0009425">
    <property type="term" value="C:bacterial-type flagellum basal body"/>
    <property type="evidence" value="ECO:0007669"/>
    <property type="project" value="UniProtKB-SubCell"/>
</dbReference>
<keyword evidence="9" id="KW-1185">Reference proteome</keyword>
<dbReference type="Proteomes" id="UP000285120">
    <property type="component" value="Unassembled WGS sequence"/>
</dbReference>
<keyword evidence="4 5" id="KW-0472">Membrane</keyword>
<dbReference type="EMBL" id="RAPK01000007">
    <property type="protein sequence ID" value="RKD75360.1"/>
    <property type="molecule type" value="Genomic_DNA"/>
</dbReference>
<dbReference type="OrthoDB" id="2376965at2"/>
<dbReference type="GO" id="GO:0044781">
    <property type="term" value="P:bacterial-type flagellum organization"/>
    <property type="evidence" value="ECO:0007669"/>
    <property type="project" value="UniProtKB-UniRule"/>
</dbReference>
<protein>
    <recommendedName>
        <fullName evidence="5">Flagellar protein</fullName>
    </recommendedName>
</protein>
<dbReference type="NCBIfam" id="TIGR03500">
    <property type="entry name" value="FliO_TIGR"/>
    <property type="match status" value="1"/>
</dbReference>
<organism evidence="8 9">
    <name type="scientific">Sinobaca qinghaiensis</name>
    <dbReference type="NCBI Taxonomy" id="342944"/>
    <lineage>
        <taxon>Bacteria</taxon>
        <taxon>Bacillati</taxon>
        <taxon>Bacillota</taxon>
        <taxon>Bacilli</taxon>
        <taxon>Bacillales</taxon>
        <taxon>Sporolactobacillaceae</taxon>
        <taxon>Sinobaca</taxon>
    </lineage>
</organism>
<reference evidence="8 9" key="1">
    <citation type="submission" date="2018-09" db="EMBL/GenBank/DDBJ databases">
        <title>Genomic Encyclopedia of Archaeal and Bacterial Type Strains, Phase II (KMG-II): from individual species to whole genera.</title>
        <authorList>
            <person name="Goeker M."/>
        </authorList>
    </citation>
    <scope>NUCLEOTIDE SEQUENCE [LARGE SCALE GENOMIC DNA]</scope>
    <source>
        <strain evidence="8 9">DSM 17008</strain>
    </source>
</reference>
<evidence type="ECO:0000256" key="5">
    <source>
        <dbReference type="RuleBase" id="RU362064"/>
    </source>
</evidence>
<accession>A0A419V5W1</accession>
<name>A0A419V5W1_9BACL</name>
<dbReference type="InterPro" id="IPR022781">
    <property type="entry name" value="Flagellar_biosynth_FliO"/>
</dbReference>
<dbReference type="Pfam" id="PF04347">
    <property type="entry name" value="FliO"/>
    <property type="match status" value="1"/>
</dbReference>
<keyword evidence="7" id="KW-0732">Signal</keyword>
<comment type="subcellular location">
    <subcellularLocation>
        <location evidence="5">Cell membrane</location>
    </subcellularLocation>
    <subcellularLocation>
        <location evidence="5">Bacterial flagellum basal body</location>
    </subcellularLocation>
</comment>
<sequence length="196" mass="22074">MIKKICSMWLIALLFFLGMAASVQAEENRTLNDALEEGTPPAEETDAAEEEIALVEERSAVMIFGQMILALAAVITIMYLLLKFINKRTKKYSSNQTMQNLGGVPLGQNKSVQLVKVGERLLVVGVGESIQLLKEIEDEEERETLLEQPEPEPSFFFKKKQKKEDHAGFQFKSILDKRLEEIEKNRKPGSGRDEGS</sequence>
<evidence type="ECO:0000256" key="1">
    <source>
        <dbReference type="ARBA" id="ARBA00022475"/>
    </source>
</evidence>
<keyword evidence="8" id="KW-0282">Flagellum</keyword>
<proteinExistence type="inferred from homology"/>
<gene>
    <name evidence="8" type="ORF">ATL39_1059</name>
</gene>
<keyword evidence="8" id="KW-0969">Cilium</keyword>
<feature type="transmembrane region" description="Helical" evidence="5">
    <location>
        <begin position="60"/>
        <end position="82"/>
    </location>
</feature>
<evidence type="ECO:0000256" key="4">
    <source>
        <dbReference type="ARBA" id="ARBA00023136"/>
    </source>
</evidence>
<evidence type="ECO:0000256" key="7">
    <source>
        <dbReference type="SAM" id="SignalP"/>
    </source>
</evidence>
<keyword evidence="1 5" id="KW-1003">Cell membrane</keyword>
<evidence type="ECO:0000256" key="6">
    <source>
        <dbReference type="SAM" id="MobiDB-lite"/>
    </source>
</evidence>
<feature type="chain" id="PRO_5019415304" description="Flagellar protein" evidence="7">
    <location>
        <begin position="26"/>
        <end position="196"/>
    </location>
</feature>
<dbReference type="RefSeq" id="WP_120192244.1">
    <property type="nucleotide sequence ID" value="NZ_RAPK01000007.1"/>
</dbReference>
<keyword evidence="8" id="KW-0966">Cell projection</keyword>
<evidence type="ECO:0000256" key="2">
    <source>
        <dbReference type="ARBA" id="ARBA00022692"/>
    </source>
</evidence>